<feature type="chain" id="PRO_5002161612" description="Lipoprotein" evidence="1">
    <location>
        <begin position="20"/>
        <end position="245"/>
    </location>
</feature>
<reference evidence="2 3" key="1">
    <citation type="submission" date="2014-12" db="EMBL/GenBank/DDBJ databases">
        <title>Genome assembly of Enhygromyxa salina DSM 15201.</title>
        <authorList>
            <person name="Sharma G."/>
            <person name="Subramanian S."/>
        </authorList>
    </citation>
    <scope>NUCLEOTIDE SEQUENCE [LARGE SCALE GENOMIC DNA]</scope>
    <source>
        <strain evidence="2 3">DSM 15201</strain>
    </source>
</reference>
<evidence type="ECO:0008006" key="4">
    <source>
        <dbReference type="Google" id="ProtNLM"/>
    </source>
</evidence>
<evidence type="ECO:0000313" key="3">
    <source>
        <dbReference type="Proteomes" id="UP000031599"/>
    </source>
</evidence>
<evidence type="ECO:0000256" key="1">
    <source>
        <dbReference type="SAM" id="SignalP"/>
    </source>
</evidence>
<protein>
    <recommendedName>
        <fullName evidence="4">Lipoprotein</fullName>
    </recommendedName>
</protein>
<organism evidence="2 3">
    <name type="scientific">Enhygromyxa salina</name>
    <dbReference type="NCBI Taxonomy" id="215803"/>
    <lineage>
        <taxon>Bacteria</taxon>
        <taxon>Pseudomonadati</taxon>
        <taxon>Myxococcota</taxon>
        <taxon>Polyangia</taxon>
        <taxon>Nannocystales</taxon>
        <taxon>Nannocystaceae</taxon>
        <taxon>Enhygromyxa</taxon>
    </lineage>
</organism>
<sequence length="245" mass="26311">MTRRIPLFAALLVPTLALATGCDLLDQLGQRTGVVDVFTTSHSTPDESGNMPTRNGDQLVFANDMGWDVFVNEAYVTTSAVTLLGCDGERFNVEMYWGALAENVGTTADAEVEGMGGVRADSGTYCDVLVEYGPADEVDNPAAMGATVYLTGSAVRGDEHVDFTWRTDAALDVQVDISKVASGKPFSISEDQHFSKKLTISKAYNHLFDGVDFSETLEQADIENLLADGLDQTTVAFEGTNLPSF</sequence>
<proteinExistence type="predicted"/>
<comment type="caution">
    <text evidence="2">The sequence shown here is derived from an EMBL/GenBank/DDBJ whole genome shotgun (WGS) entry which is preliminary data.</text>
</comment>
<dbReference type="PROSITE" id="PS51257">
    <property type="entry name" value="PROKAR_LIPOPROTEIN"/>
    <property type="match status" value="1"/>
</dbReference>
<dbReference type="EMBL" id="JMCC02000038">
    <property type="protein sequence ID" value="KIG16449.1"/>
    <property type="molecule type" value="Genomic_DNA"/>
</dbReference>
<feature type="signal peptide" evidence="1">
    <location>
        <begin position="1"/>
        <end position="19"/>
    </location>
</feature>
<evidence type="ECO:0000313" key="2">
    <source>
        <dbReference type="EMBL" id="KIG16449.1"/>
    </source>
</evidence>
<name>A0A0C1ZFK2_9BACT</name>
<dbReference type="Proteomes" id="UP000031599">
    <property type="component" value="Unassembled WGS sequence"/>
</dbReference>
<keyword evidence="1" id="KW-0732">Signal</keyword>
<dbReference type="AlphaFoldDB" id="A0A0C1ZFK2"/>
<accession>A0A0C1ZFK2</accession>
<dbReference type="RefSeq" id="WP_052549739.1">
    <property type="nucleotide sequence ID" value="NZ_JMCC02000038.1"/>
</dbReference>
<gene>
    <name evidence="2" type="ORF">DB30_04493</name>
</gene>